<keyword evidence="4" id="KW-1185">Reference proteome</keyword>
<protein>
    <recommendedName>
        <fullName evidence="5">Iron uptake protein</fullName>
    </recommendedName>
</protein>
<comment type="caution">
    <text evidence="3">The sequence shown here is derived from an EMBL/GenBank/DDBJ whole genome shotgun (WGS) entry which is preliminary data.</text>
</comment>
<feature type="transmembrane region" description="Helical" evidence="1">
    <location>
        <begin position="69"/>
        <end position="92"/>
    </location>
</feature>
<dbReference type="RefSeq" id="WP_088757458.1">
    <property type="nucleotide sequence ID" value="NZ_JARJFG010000033.1"/>
</dbReference>
<accession>A0A225SNB8</accession>
<evidence type="ECO:0000256" key="2">
    <source>
        <dbReference type="SAM" id="SignalP"/>
    </source>
</evidence>
<reference evidence="3 4" key="1">
    <citation type="journal article" date="2010" name="Int. J. Syst. Evol. Microbiol.">
        <title>Reclassification of Herbaspirillum putei as a later heterotypic synonym of Herbaspirillum huttiense, with the description of H. huttiense subsp. huttiense subsp. nov. and H. huttiense subsp. putei subsp. nov., comb. nov., and description of Herbaspirillum aquaticum sp. nov.</title>
        <authorList>
            <person name="Dobritsa A.P."/>
            <person name="Reddy M.C."/>
            <person name="Samadpour M."/>
        </authorList>
    </citation>
    <scope>NUCLEOTIDE SEQUENCE [LARGE SCALE GENOMIC DNA]</scope>
    <source>
        <strain evidence="3 4">IEH 4430</strain>
    </source>
</reference>
<keyword evidence="1" id="KW-1133">Transmembrane helix</keyword>
<name>A0A225SNB8_9BURK</name>
<keyword evidence="1" id="KW-0472">Membrane</keyword>
<feature type="transmembrane region" description="Helical" evidence="1">
    <location>
        <begin position="98"/>
        <end position="118"/>
    </location>
</feature>
<feature type="signal peptide" evidence="2">
    <location>
        <begin position="1"/>
        <end position="23"/>
    </location>
</feature>
<proteinExistence type="predicted"/>
<dbReference type="Proteomes" id="UP000214747">
    <property type="component" value="Unassembled WGS sequence"/>
</dbReference>
<evidence type="ECO:0000313" key="3">
    <source>
        <dbReference type="EMBL" id="OWY31925.1"/>
    </source>
</evidence>
<evidence type="ECO:0000256" key="1">
    <source>
        <dbReference type="SAM" id="Phobius"/>
    </source>
</evidence>
<dbReference type="Pfam" id="PF11804">
    <property type="entry name" value="DUF3325"/>
    <property type="match status" value="1"/>
</dbReference>
<organism evidence="3 4">
    <name type="scientific">Herbaspirillum aquaticum</name>
    <dbReference type="NCBI Taxonomy" id="568783"/>
    <lineage>
        <taxon>Bacteria</taxon>
        <taxon>Pseudomonadati</taxon>
        <taxon>Pseudomonadota</taxon>
        <taxon>Betaproteobacteria</taxon>
        <taxon>Burkholderiales</taxon>
        <taxon>Oxalobacteraceae</taxon>
        <taxon>Herbaspirillum</taxon>
    </lineage>
</organism>
<keyword evidence="1" id="KW-0812">Transmembrane</keyword>
<dbReference type="EMBL" id="NJGV01000034">
    <property type="protein sequence ID" value="OWY31925.1"/>
    <property type="molecule type" value="Genomic_DNA"/>
</dbReference>
<gene>
    <name evidence="3" type="ORF">CEJ45_23760</name>
</gene>
<feature type="chain" id="PRO_5012126756" description="Iron uptake protein" evidence="2">
    <location>
        <begin position="24"/>
        <end position="121"/>
    </location>
</feature>
<dbReference type="AlphaFoldDB" id="A0A225SNB8"/>
<dbReference type="InterPro" id="IPR021762">
    <property type="entry name" value="DUF3325"/>
</dbReference>
<keyword evidence="2" id="KW-0732">Signal</keyword>
<sequence length="121" mass="12697">MSAPGFLLALVLAGGAWSALAMAMDRHYADIHGRGVEPAPPLRMRLRGAAVLGLLASLALNVHMQGWGVGLVAGLGVLTLAALLLVLAVSYWPARLPAIRRALLLGALPLMVWWVSAVTPF</sequence>
<evidence type="ECO:0000313" key="4">
    <source>
        <dbReference type="Proteomes" id="UP000214747"/>
    </source>
</evidence>
<evidence type="ECO:0008006" key="5">
    <source>
        <dbReference type="Google" id="ProtNLM"/>
    </source>
</evidence>